<reference evidence="4" key="1">
    <citation type="submission" date="2025-08" db="UniProtKB">
        <authorList>
            <consortium name="RefSeq"/>
        </authorList>
    </citation>
    <scope>IDENTIFICATION</scope>
</reference>
<evidence type="ECO:0000313" key="3">
    <source>
        <dbReference type="Proteomes" id="UP001652741"/>
    </source>
</evidence>
<dbReference type="InterPro" id="IPR046616">
    <property type="entry name" value="DUF6729"/>
</dbReference>
<dbReference type="PANTHER" id="PTHR24401:SF29">
    <property type="entry name" value="SI:CH211-243P7.3-RELATED"/>
    <property type="match status" value="1"/>
</dbReference>
<gene>
    <name evidence="4" type="primary">LOC106564320</name>
</gene>
<feature type="compositionally biased region" description="Acidic residues" evidence="1">
    <location>
        <begin position="567"/>
        <end position="586"/>
    </location>
</feature>
<feature type="compositionally biased region" description="Basic and acidic residues" evidence="1">
    <location>
        <begin position="547"/>
        <end position="557"/>
    </location>
</feature>
<accession>A0ABM3CJR7</accession>
<evidence type="ECO:0000256" key="1">
    <source>
        <dbReference type="SAM" id="MobiDB-lite"/>
    </source>
</evidence>
<feature type="compositionally biased region" description="Low complexity" evidence="1">
    <location>
        <begin position="849"/>
        <end position="861"/>
    </location>
</feature>
<name>A0ABM3CJR7_SALSA</name>
<feature type="compositionally biased region" description="Polar residues" evidence="1">
    <location>
        <begin position="612"/>
        <end position="622"/>
    </location>
</feature>
<sequence length="994" mass="111205">MPYRLWAFKFVCIQPQCKRQKLTGCGVYKTVRRVLDIDGWYYMGTEYLECRRCKKKLAGWSLDVLNQLDASHRSKFPAILTYRLSCDLKVVRLMRERTLGNSVTRLYNQLREQHSLTWMSRTLDYLSVCDHFVVPGAAPLRVTPPPPFLDVPSAQWLLTVHGYDVLFQLEDFKARVTSTFGSILKMDSTKKVTKKLAGKAHGTAAWATNVGNEYGQVLITVLTDSEGEGLLDMAAGLQQRYGRAGVAPPKLLYVNRDCCALMGKGKTAAMFSQWAELIVRLDVWHFIRRFARGVTTEIHPLYALFMQRLSSCMLVWCADDVERLREAKRGELKESHITGLSDAQLMKRISLKEMARHCRRGTRGAEETERLIGELLDTFMDATDTIGIRLLDRDRMQAIWQTQRHHLVCIQDPPDVSIYTNKGKDVTKGGVILPVLRCSRGSTSLESFHLHLNRFIPGTSACAEHFQAYLLEGLVRWNEDRAEAAAEGGGQKQTLHCYDGVAQYAINELSQKLLGCSLVKDHTRPAKYTGELIGVDYLFSQTHGDQRLESNLGKDPDVPDGTPDVFEGGEGEEEDLSELEEEEDDPTMSLPALDDSLPPVPPLRKATPPLTKPTQPNSSQVPVVTPPDDTMEVDTTPAASQDLEDDEYIGPDGVSGYQHVVLLAKSLVRLLEGPWISNRQIEEIMALWGNLPERDKAAVSYPERFRDRVLQGRFKNSKNSTVKREESMKRSLLGQGSGPAQWPNTSRTVEAIFVELCHKHPAGKTVLGNRVNRWGAILGDYRRIRTMVLGSPNLNTHTRLQLFEVNKLTLTQWYNKRISSMERVALHQTQDSMTAEREESGPFHAAVRSTSPLPGPSTSSTYQLPEDRTGQATQRGRAATSQPLPPLPPPSLPTAPVSQELPSTSTPLPNPPAGPKVSRTTEWRRRKKLESGITVRAHKPYEGYKCSKCGKPKTSEFGHSMYGTVRFCAATSGGQTVEEWLALMRAQHGASKGQ</sequence>
<protein>
    <submittedName>
        <fullName evidence="4">Uncharacterized protein isoform X1</fullName>
    </submittedName>
</protein>
<dbReference type="RefSeq" id="XP_045546805.1">
    <property type="nucleotide sequence ID" value="XM_045690849.1"/>
</dbReference>
<organism evidence="3 4">
    <name type="scientific">Salmo salar</name>
    <name type="common">Atlantic salmon</name>
    <dbReference type="NCBI Taxonomy" id="8030"/>
    <lineage>
        <taxon>Eukaryota</taxon>
        <taxon>Metazoa</taxon>
        <taxon>Chordata</taxon>
        <taxon>Craniata</taxon>
        <taxon>Vertebrata</taxon>
        <taxon>Euteleostomi</taxon>
        <taxon>Actinopterygii</taxon>
        <taxon>Neopterygii</taxon>
        <taxon>Teleostei</taxon>
        <taxon>Protacanthopterygii</taxon>
        <taxon>Salmoniformes</taxon>
        <taxon>Salmonidae</taxon>
        <taxon>Salmoninae</taxon>
        <taxon>Salmo</taxon>
    </lineage>
</organism>
<evidence type="ECO:0000259" key="2">
    <source>
        <dbReference type="Pfam" id="PF20499"/>
    </source>
</evidence>
<dbReference type="GeneID" id="106564320"/>
<dbReference type="PANTHER" id="PTHR24401">
    <property type="entry name" value="SI:CH211-243P7.3-RELATED"/>
    <property type="match status" value="1"/>
</dbReference>
<feature type="region of interest" description="Disordered" evidence="1">
    <location>
        <begin position="829"/>
        <end position="922"/>
    </location>
</feature>
<feature type="compositionally biased region" description="Low complexity" evidence="1">
    <location>
        <begin position="894"/>
        <end position="907"/>
    </location>
</feature>
<dbReference type="Proteomes" id="UP001652741">
    <property type="component" value="Chromosome ssa12"/>
</dbReference>
<proteinExistence type="predicted"/>
<feature type="compositionally biased region" description="Pro residues" evidence="1">
    <location>
        <begin position="883"/>
        <end position="893"/>
    </location>
</feature>
<feature type="region of interest" description="Disordered" evidence="1">
    <location>
        <begin position="716"/>
        <end position="741"/>
    </location>
</feature>
<evidence type="ECO:0000313" key="4">
    <source>
        <dbReference type="RefSeq" id="XP_045546805.1"/>
    </source>
</evidence>
<feature type="region of interest" description="Disordered" evidence="1">
    <location>
        <begin position="547"/>
        <end position="634"/>
    </location>
</feature>
<keyword evidence="3" id="KW-1185">Reference proteome</keyword>
<feature type="domain" description="DUF6729" evidence="2">
    <location>
        <begin position="1"/>
        <end position="166"/>
    </location>
</feature>
<dbReference type="Pfam" id="PF20499">
    <property type="entry name" value="DUF6729"/>
    <property type="match status" value="1"/>
</dbReference>